<feature type="compositionally biased region" description="Basic residues" evidence="1">
    <location>
        <begin position="486"/>
        <end position="495"/>
    </location>
</feature>
<organism evidence="2 3">
    <name type="scientific">Cairina moschata</name>
    <name type="common">Muscovy duck</name>
    <dbReference type="NCBI Taxonomy" id="8855"/>
    <lineage>
        <taxon>Eukaryota</taxon>
        <taxon>Metazoa</taxon>
        <taxon>Chordata</taxon>
        <taxon>Craniata</taxon>
        <taxon>Vertebrata</taxon>
        <taxon>Euteleostomi</taxon>
        <taxon>Archelosauria</taxon>
        <taxon>Archosauria</taxon>
        <taxon>Dinosauria</taxon>
        <taxon>Saurischia</taxon>
        <taxon>Theropoda</taxon>
        <taxon>Coelurosauria</taxon>
        <taxon>Aves</taxon>
        <taxon>Neognathae</taxon>
        <taxon>Galloanserae</taxon>
        <taxon>Anseriformes</taxon>
        <taxon>Anatidae</taxon>
        <taxon>Anatinae</taxon>
        <taxon>Cairina</taxon>
    </lineage>
</organism>
<protein>
    <submittedName>
        <fullName evidence="2">Family with sequence similarity 169 member A</fullName>
    </submittedName>
</protein>
<evidence type="ECO:0000256" key="1">
    <source>
        <dbReference type="SAM" id="MobiDB-lite"/>
    </source>
</evidence>
<dbReference type="PANTHER" id="PTHR22442">
    <property type="match status" value="1"/>
</dbReference>
<name>A0A8C3BQP8_CAIMO</name>
<feature type="compositionally biased region" description="Acidic residues" evidence="1">
    <location>
        <begin position="535"/>
        <end position="558"/>
    </location>
</feature>
<keyword evidence="3" id="KW-1185">Reference proteome</keyword>
<feature type="compositionally biased region" description="Polar residues" evidence="1">
    <location>
        <begin position="749"/>
        <end position="761"/>
    </location>
</feature>
<feature type="compositionally biased region" description="Polar residues" evidence="1">
    <location>
        <begin position="496"/>
        <end position="507"/>
    </location>
</feature>
<reference evidence="2" key="2">
    <citation type="submission" date="2025-08" db="UniProtKB">
        <authorList>
            <consortium name="Ensembl"/>
        </authorList>
    </citation>
    <scope>IDENTIFICATION</scope>
</reference>
<feature type="compositionally biased region" description="Polar residues" evidence="1">
    <location>
        <begin position="643"/>
        <end position="653"/>
    </location>
</feature>
<feature type="compositionally biased region" description="Basic and acidic residues" evidence="1">
    <location>
        <begin position="562"/>
        <end position="574"/>
    </location>
</feature>
<reference evidence="2" key="3">
    <citation type="submission" date="2025-09" db="UniProtKB">
        <authorList>
            <consortium name="Ensembl"/>
        </authorList>
    </citation>
    <scope>IDENTIFICATION</scope>
</reference>
<evidence type="ECO:0000313" key="2">
    <source>
        <dbReference type="Ensembl" id="ENSCMMP00000009986.1"/>
    </source>
</evidence>
<feature type="region of interest" description="Disordered" evidence="1">
    <location>
        <begin position="479"/>
        <end position="512"/>
    </location>
</feature>
<feature type="compositionally biased region" description="Polar residues" evidence="1">
    <location>
        <begin position="726"/>
        <end position="740"/>
    </location>
</feature>
<dbReference type="PANTHER" id="PTHR22442:SF3">
    <property type="entry name" value="SOLUBLE LAMIN-ASSOCIATED PROTEIN OF 75 KDA"/>
    <property type="match status" value="1"/>
</dbReference>
<proteinExistence type="predicted"/>
<dbReference type="Ensembl" id="ENSCMMT00000011002.1">
    <property type="protein sequence ID" value="ENSCMMP00000009986.1"/>
    <property type="gene ID" value="ENSCMMG00000006293.1"/>
</dbReference>
<feature type="compositionally biased region" description="Basic residues" evidence="1">
    <location>
        <begin position="801"/>
        <end position="820"/>
    </location>
</feature>
<dbReference type="InterPro" id="IPR029625">
    <property type="entry name" value="FAM169"/>
</dbReference>
<sequence>MLSSTLTSLCILRMHPTPAPRSLIKMLNGTGPTTEPWRALLAAGCKSDVNCEFIMCTTTLLVYFRTGGLCCCQLAVRRLLADELHPWQQLLSGHCALLLQPKVCTLLKCPHLQAGMAVGLDGVRHPLPASVLFARLASGGLRGAPEHLKGVMMAFPVDMLNTYSHEELERSAVHYLSDLRCGDPHCLEFLSLPDHSKIPISLSTVGFVPLYGEEQTHKVLALFAPEDSLTAVALYLANRWWSIDDILRTSVPSREGLQQVKSVGERVVLYVLNRIIYRKKEMERNEVPFLCHGSNDYAKILWRKGEAIGFYSVKPKGSVSRSFVSMCYQLPVLDTIFVRKKHRGKDLGLMMLEDYVDSFTEDALGLRYPLSTFMCTACKQYFEKYPGDHDLLCEAEGVGLWFQRTSIADVLKREELRTKEAAEKERVSVQTEDQIANNAMDSEASEQMTELEPQLTIDSQKGRESLNVLANTSEDPGVALISIRTRSSRLKHPRTGKNSQDSGPETSQGDEENAHYVPNRTLEVHANLFEQFEALSEEPEENVDESNEETITENEDQSVSEIELHISPSEKETPSESLNGEVAEDTGKTSLMAEEETANEALGGESKLQSENQEEPVTLLVPLILESPAKPAEDTVSDKAVNANDSEALTEESTSVEKEGSEEDQQEYEKKKSSTENAVASATKEELSDNGLPNNVITEAAGESVSENVSPKIASSVEDQNEEAGHNSQDAPDTLGQSSLIVVELEGVSFQQSSGQEGQKNQLEEHLEESADQYTQTAAERAADSSSEEAEIEVPIVDRRNLRRKAKGYKGPPKKKGKPA</sequence>
<reference evidence="2" key="1">
    <citation type="submission" date="2018-09" db="EMBL/GenBank/DDBJ databases">
        <title>Common duck and Muscovy duck high density SNP chip.</title>
        <authorList>
            <person name="Vignal A."/>
            <person name="Thebault N."/>
            <person name="Warren W.C."/>
        </authorList>
    </citation>
    <scope>NUCLEOTIDE SEQUENCE [LARGE SCALE GENOMIC DNA]</scope>
</reference>
<feature type="region of interest" description="Disordered" evidence="1">
    <location>
        <begin position="535"/>
        <end position="820"/>
    </location>
</feature>
<evidence type="ECO:0000313" key="3">
    <source>
        <dbReference type="Proteomes" id="UP000694556"/>
    </source>
</evidence>
<dbReference type="AlphaFoldDB" id="A0A8C3BQP8"/>
<dbReference type="Proteomes" id="UP000694556">
    <property type="component" value="Chromosome Z"/>
</dbReference>
<accession>A0A8C3BQP8</accession>